<keyword evidence="4 6" id="KW-1133">Transmembrane helix</keyword>
<dbReference type="CDD" id="cd06580">
    <property type="entry name" value="TM_PBP1_transp_TpRbsC_like"/>
    <property type="match status" value="1"/>
</dbReference>
<feature type="transmembrane region" description="Helical" evidence="6">
    <location>
        <begin position="157"/>
        <end position="177"/>
    </location>
</feature>
<dbReference type="GO" id="GO:0005886">
    <property type="term" value="C:plasma membrane"/>
    <property type="evidence" value="ECO:0007669"/>
    <property type="project" value="UniProtKB-SubCell"/>
</dbReference>
<reference evidence="7 8" key="1">
    <citation type="journal article" date="2009" name="Stand. Genomic Sci.">
        <title>Complete genome sequence of Stackebrandtia nassauensis type strain (LLR-40K-21).</title>
        <authorList>
            <person name="Munk C."/>
            <person name="Lapidus A."/>
            <person name="Copeland A."/>
            <person name="Jando M."/>
            <person name="Mayilraj S."/>
            <person name="Glavina Del Rio T."/>
            <person name="Nolan M."/>
            <person name="Chen F."/>
            <person name="Lucas S."/>
            <person name="Tice H."/>
            <person name="Cheng J.F."/>
            <person name="Han C."/>
            <person name="Detter J.C."/>
            <person name="Bruce D."/>
            <person name="Goodwin L."/>
            <person name="Chain P."/>
            <person name="Pitluck S."/>
            <person name="Goker M."/>
            <person name="Ovchinikova G."/>
            <person name="Pati A."/>
            <person name="Ivanova N."/>
            <person name="Mavromatis K."/>
            <person name="Chen A."/>
            <person name="Palaniappan K."/>
            <person name="Land M."/>
            <person name="Hauser L."/>
            <person name="Chang Y.J."/>
            <person name="Jeffries C.D."/>
            <person name="Bristow J."/>
            <person name="Eisen J.A."/>
            <person name="Markowitz V."/>
            <person name="Hugenholtz P."/>
            <person name="Kyrpides N.C."/>
            <person name="Klenk H.P."/>
        </authorList>
    </citation>
    <scope>NUCLEOTIDE SEQUENCE [LARGE SCALE GENOMIC DNA]</scope>
    <source>
        <strain evidence="8">DSM 44728 / CIP 108903 / NRRL B-16338 / NBRC 102104 / LLR-40K-21</strain>
    </source>
</reference>
<organism evidence="7 8">
    <name type="scientific">Stackebrandtia nassauensis (strain DSM 44728 / CIP 108903 / NRRL B-16338 / NBRC 102104 / LLR-40K-21)</name>
    <dbReference type="NCBI Taxonomy" id="446470"/>
    <lineage>
        <taxon>Bacteria</taxon>
        <taxon>Bacillati</taxon>
        <taxon>Actinomycetota</taxon>
        <taxon>Actinomycetes</taxon>
        <taxon>Glycomycetales</taxon>
        <taxon>Glycomycetaceae</taxon>
        <taxon>Stackebrandtia</taxon>
    </lineage>
</organism>
<dbReference type="OrthoDB" id="9792579at2"/>
<evidence type="ECO:0000313" key="8">
    <source>
        <dbReference type="Proteomes" id="UP000000844"/>
    </source>
</evidence>
<dbReference type="STRING" id="446470.Snas_1355"/>
<evidence type="ECO:0000256" key="5">
    <source>
        <dbReference type="ARBA" id="ARBA00023136"/>
    </source>
</evidence>
<evidence type="ECO:0000256" key="3">
    <source>
        <dbReference type="ARBA" id="ARBA00022692"/>
    </source>
</evidence>
<comment type="subcellular location">
    <subcellularLocation>
        <location evidence="1">Cell membrane</location>
        <topology evidence="1">Multi-pass membrane protein</topology>
    </subcellularLocation>
</comment>
<feature type="transmembrane region" description="Helical" evidence="6">
    <location>
        <begin position="67"/>
        <end position="89"/>
    </location>
</feature>
<keyword evidence="8" id="KW-1185">Reference proteome</keyword>
<dbReference type="Pfam" id="PF02653">
    <property type="entry name" value="BPD_transp_2"/>
    <property type="match status" value="1"/>
</dbReference>
<dbReference type="eggNOG" id="COG1079">
    <property type="taxonomic scope" value="Bacteria"/>
</dbReference>
<name>D3PUB7_STANL</name>
<dbReference type="PANTHER" id="PTHR43370">
    <property type="entry name" value="SUGAR ABC TRANSPORTER INTEGRAL MEMBRANE PROTEIN-RELATED"/>
    <property type="match status" value="1"/>
</dbReference>
<dbReference type="GO" id="GO:0022857">
    <property type="term" value="F:transmembrane transporter activity"/>
    <property type="evidence" value="ECO:0007669"/>
    <property type="project" value="InterPro"/>
</dbReference>
<dbReference type="Proteomes" id="UP000000844">
    <property type="component" value="Chromosome"/>
</dbReference>
<feature type="transmembrane region" description="Helical" evidence="6">
    <location>
        <begin position="396"/>
        <end position="415"/>
    </location>
</feature>
<feature type="transmembrane region" description="Helical" evidence="6">
    <location>
        <begin position="321"/>
        <end position="341"/>
    </location>
</feature>
<dbReference type="AlphaFoldDB" id="D3PUB7"/>
<keyword evidence="2" id="KW-1003">Cell membrane</keyword>
<feature type="transmembrane region" description="Helical" evidence="6">
    <location>
        <begin position="183"/>
        <end position="206"/>
    </location>
</feature>
<evidence type="ECO:0000256" key="4">
    <source>
        <dbReference type="ARBA" id="ARBA00022989"/>
    </source>
</evidence>
<dbReference type="RefSeq" id="WP_013016634.1">
    <property type="nucleotide sequence ID" value="NC_013947.1"/>
</dbReference>
<evidence type="ECO:0000256" key="1">
    <source>
        <dbReference type="ARBA" id="ARBA00004651"/>
    </source>
</evidence>
<feature type="transmembrane region" description="Helical" evidence="6">
    <location>
        <begin position="353"/>
        <end position="376"/>
    </location>
</feature>
<dbReference type="HOGENOM" id="CLU_040769_1_0_11"/>
<protein>
    <submittedName>
        <fullName evidence="7">Inner-membrane translocator</fullName>
    </submittedName>
</protein>
<feature type="transmembrane region" description="Helical" evidence="6">
    <location>
        <begin position="96"/>
        <end position="118"/>
    </location>
</feature>
<keyword evidence="5 6" id="KW-0472">Membrane</keyword>
<evidence type="ECO:0000256" key="6">
    <source>
        <dbReference type="SAM" id="Phobius"/>
    </source>
</evidence>
<evidence type="ECO:0000256" key="2">
    <source>
        <dbReference type="ARBA" id="ARBA00022475"/>
    </source>
</evidence>
<dbReference type="KEGG" id="sna:Snas_1355"/>
<feature type="transmembrane region" description="Helical" evidence="6">
    <location>
        <begin position="25"/>
        <end position="47"/>
    </location>
</feature>
<dbReference type="InterPro" id="IPR001851">
    <property type="entry name" value="ABC_transp_permease"/>
</dbReference>
<dbReference type="PANTHER" id="PTHR43370:SF1">
    <property type="entry name" value="GUANOSINE ABC TRANSPORTER PERMEASE PROTEIN NUPQ"/>
    <property type="match status" value="1"/>
</dbReference>
<evidence type="ECO:0000313" key="7">
    <source>
        <dbReference type="EMBL" id="ADD41063.1"/>
    </source>
</evidence>
<accession>D3PUB7</accession>
<proteinExistence type="predicted"/>
<sequence length="430" mass="44813">MTTVSVAETAESRELHGFWTRSRKVGVVLIVLGLATVLGAFATVGSGTTAEMMLDKTADTFGWDATWAVPARLAIVLLAVVATGAGIFLATGAPRYFTTATVIGFAAFVLALLVWAVSSAKGDDPLKIEFVLAGALFAALPLIFGALAGVLCERSGVINVGIEGQLLAGAFCGALFATMTGNVWVGLVTAAVAGSLVTTLLGALAVRFQVDQVVLGVILNLLVLGVTGYLFDQVMKEDASTFNDPPDAPEWAVPLLSKIPVIGPMLFDQSIFGYVAIILVFAIWFLLFMTPWGLRTRAVGEHPQAADTLGVKVNLLRFRNVAMAGLVAGFGGAVFTIGDGLGFAKNMTVGKGFIALAVLIVGRWHPLGALLGALLFGFADQIGQFLRVIGSPVPSSFLSMLPYLVTIVAVAGLIGKVRAPAADGKPYIRS</sequence>
<keyword evidence="3 6" id="KW-0812">Transmembrane</keyword>
<gene>
    <name evidence="7" type="ordered locus">Snas_1355</name>
</gene>
<feature type="transmembrane region" description="Helical" evidence="6">
    <location>
        <begin position="274"/>
        <end position="294"/>
    </location>
</feature>
<dbReference type="EMBL" id="CP001778">
    <property type="protein sequence ID" value="ADD41063.1"/>
    <property type="molecule type" value="Genomic_DNA"/>
</dbReference>
<feature type="transmembrane region" description="Helical" evidence="6">
    <location>
        <begin position="213"/>
        <end position="231"/>
    </location>
</feature>
<feature type="transmembrane region" description="Helical" evidence="6">
    <location>
        <begin position="130"/>
        <end position="150"/>
    </location>
</feature>